<dbReference type="AlphaFoldDB" id="A0A0H2R0B6"/>
<feature type="region of interest" description="Disordered" evidence="1">
    <location>
        <begin position="44"/>
        <end position="74"/>
    </location>
</feature>
<gene>
    <name evidence="2" type="ORF">SCHPADRAFT_911154</name>
</gene>
<dbReference type="Proteomes" id="UP000053477">
    <property type="component" value="Unassembled WGS sequence"/>
</dbReference>
<organism evidence="2 3">
    <name type="scientific">Schizopora paradoxa</name>
    <dbReference type="NCBI Taxonomy" id="27342"/>
    <lineage>
        <taxon>Eukaryota</taxon>
        <taxon>Fungi</taxon>
        <taxon>Dikarya</taxon>
        <taxon>Basidiomycota</taxon>
        <taxon>Agaricomycotina</taxon>
        <taxon>Agaricomycetes</taxon>
        <taxon>Hymenochaetales</taxon>
        <taxon>Schizoporaceae</taxon>
        <taxon>Schizopora</taxon>
    </lineage>
</organism>
<keyword evidence="3" id="KW-1185">Reference proteome</keyword>
<proteinExistence type="predicted"/>
<evidence type="ECO:0000313" key="3">
    <source>
        <dbReference type="Proteomes" id="UP000053477"/>
    </source>
</evidence>
<dbReference type="EMBL" id="KQ086342">
    <property type="protein sequence ID" value="KLO05225.1"/>
    <property type="molecule type" value="Genomic_DNA"/>
</dbReference>
<accession>A0A0H2R0B6</accession>
<name>A0A0H2R0B6_9AGAM</name>
<evidence type="ECO:0000313" key="2">
    <source>
        <dbReference type="EMBL" id="KLO05225.1"/>
    </source>
</evidence>
<feature type="compositionally biased region" description="Polar residues" evidence="1">
    <location>
        <begin position="16"/>
        <end position="27"/>
    </location>
</feature>
<protein>
    <submittedName>
        <fullName evidence="2">Uncharacterized protein</fullName>
    </submittedName>
</protein>
<reference evidence="2 3" key="1">
    <citation type="submission" date="2015-04" db="EMBL/GenBank/DDBJ databases">
        <title>Complete genome sequence of Schizopora paradoxa KUC8140, a cosmopolitan wood degrader in East Asia.</title>
        <authorList>
            <consortium name="DOE Joint Genome Institute"/>
            <person name="Min B."/>
            <person name="Park H."/>
            <person name="Jang Y."/>
            <person name="Kim J.-J."/>
            <person name="Kim K.H."/>
            <person name="Pangilinan J."/>
            <person name="Lipzen A."/>
            <person name="Riley R."/>
            <person name="Grigoriev I.V."/>
            <person name="Spatafora J.W."/>
            <person name="Choi I.-G."/>
        </authorList>
    </citation>
    <scope>NUCLEOTIDE SEQUENCE [LARGE SCALE GENOMIC DNA]</scope>
    <source>
        <strain evidence="2 3">KUC8140</strain>
    </source>
</reference>
<sequence>MEKRMSRNVYHRNPHRGTTASAAFSENRQTISSCGRFPIYVNDVGTSRAPGRHNGGGDVHAPLSRLVRPERKRK</sequence>
<evidence type="ECO:0000256" key="1">
    <source>
        <dbReference type="SAM" id="MobiDB-lite"/>
    </source>
</evidence>
<feature type="region of interest" description="Disordered" evidence="1">
    <location>
        <begin position="1"/>
        <end position="27"/>
    </location>
</feature>
<dbReference type="InParanoid" id="A0A0H2R0B6"/>